<keyword evidence="2" id="KW-0433">Leucine-rich repeat</keyword>
<feature type="domain" description="C2" evidence="8">
    <location>
        <begin position="514"/>
        <end position="633"/>
    </location>
</feature>
<dbReference type="Pfam" id="PF02893">
    <property type="entry name" value="GRAM"/>
    <property type="match status" value="1"/>
</dbReference>
<dbReference type="SUPFAM" id="SSF52058">
    <property type="entry name" value="L domain-like"/>
    <property type="match status" value="1"/>
</dbReference>
<dbReference type="SMART" id="SM00364">
    <property type="entry name" value="LRR_BAC"/>
    <property type="match status" value="7"/>
</dbReference>
<dbReference type="InterPro" id="IPR035892">
    <property type="entry name" value="C2_domain_sf"/>
</dbReference>
<dbReference type="Gene3D" id="3.80.10.10">
    <property type="entry name" value="Ribonuclease Inhibitor"/>
    <property type="match status" value="2"/>
</dbReference>
<evidence type="ECO:0000256" key="3">
    <source>
        <dbReference type="ARBA" id="ARBA00022692"/>
    </source>
</evidence>
<dbReference type="Gene3D" id="2.60.40.150">
    <property type="entry name" value="C2 domain"/>
    <property type="match status" value="2"/>
</dbReference>
<dbReference type="InterPro" id="IPR011993">
    <property type="entry name" value="PH-like_dom_sf"/>
</dbReference>
<name>A0ABQ8H7F1_9ROSI</name>
<comment type="subcellular location">
    <subcellularLocation>
        <location evidence="1">Membrane</location>
        <topology evidence="1">Single-pass membrane protein</topology>
    </subcellularLocation>
</comment>
<dbReference type="PROSITE" id="PS51450">
    <property type="entry name" value="LRR"/>
    <property type="match status" value="2"/>
</dbReference>
<dbReference type="Gene3D" id="2.30.29.30">
    <property type="entry name" value="Pleckstrin-homology domain (PH domain)/Phosphotyrosine-binding domain (PTB)"/>
    <property type="match status" value="1"/>
</dbReference>
<dbReference type="PANTHER" id="PTHR46296:SF7">
    <property type="entry name" value="C2 DOMAIN-CONTAINING PROTEIN"/>
    <property type="match status" value="1"/>
</dbReference>
<dbReference type="InterPro" id="IPR001611">
    <property type="entry name" value="Leu-rich_rpt"/>
</dbReference>
<dbReference type="InterPro" id="IPR032675">
    <property type="entry name" value="LRR_dom_sf"/>
</dbReference>
<evidence type="ECO:0000256" key="7">
    <source>
        <dbReference type="SAM" id="Coils"/>
    </source>
</evidence>
<dbReference type="InterPro" id="IPR031968">
    <property type="entry name" value="VASt"/>
</dbReference>
<keyword evidence="4" id="KW-0677">Repeat</keyword>
<dbReference type="PROSITE" id="PS50004">
    <property type="entry name" value="C2"/>
    <property type="match status" value="2"/>
</dbReference>
<protein>
    <recommendedName>
        <fullName evidence="12">C2 domain-containing protein</fullName>
    </recommendedName>
</protein>
<feature type="domain" description="VASt" evidence="9">
    <location>
        <begin position="247"/>
        <end position="420"/>
    </location>
</feature>
<dbReference type="SUPFAM" id="SSF49562">
    <property type="entry name" value="C2 domain (Calcium/lipid-binding domain, CaLB)"/>
    <property type="match status" value="2"/>
</dbReference>
<feature type="domain" description="VASt" evidence="9">
    <location>
        <begin position="809"/>
        <end position="959"/>
    </location>
</feature>
<dbReference type="EMBL" id="JAFEMO010000013">
    <property type="protein sequence ID" value="KAH7549838.1"/>
    <property type="molecule type" value="Genomic_DNA"/>
</dbReference>
<evidence type="ECO:0000313" key="11">
    <source>
        <dbReference type="Proteomes" id="UP000827721"/>
    </source>
</evidence>
<keyword evidence="11" id="KW-1185">Reference proteome</keyword>
<dbReference type="SMART" id="SM00369">
    <property type="entry name" value="LRR_TYP"/>
    <property type="match status" value="8"/>
</dbReference>
<reference evidence="10 11" key="1">
    <citation type="submission" date="2021-02" db="EMBL/GenBank/DDBJ databases">
        <title>Plant Genome Project.</title>
        <authorList>
            <person name="Zhang R.-G."/>
        </authorList>
    </citation>
    <scope>NUCLEOTIDE SEQUENCE [LARGE SCALE GENOMIC DNA]</scope>
    <source>
        <tissue evidence="10">Leaves</tissue>
    </source>
</reference>
<dbReference type="CDD" id="cd00030">
    <property type="entry name" value="C2"/>
    <property type="match status" value="2"/>
</dbReference>
<evidence type="ECO:0000256" key="5">
    <source>
        <dbReference type="ARBA" id="ARBA00022989"/>
    </source>
</evidence>
<proteinExistence type="predicted"/>
<accession>A0ABQ8H7F1</accession>
<evidence type="ECO:0000256" key="4">
    <source>
        <dbReference type="ARBA" id="ARBA00022737"/>
    </source>
</evidence>
<keyword evidence="3" id="KW-0812">Transmembrane</keyword>
<evidence type="ECO:0000259" key="8">
    <source>
        <dbReference type="PROSITE" id="PS50004"/>
    </source>
</evidence>
<evidence type="ECO:0000259" key="9">
    <source>
        <dbReference type="PROSITE" id="PS51778"/>
    </source>
</evidence>
<feature type="domain" description="C2" evidence="8">
    <location>
        <begin position="1"/>
        <end position="102"/>
    </location>
</feature>
<dbReference type="Pfam" id="PF13855">
    <property type="entry name" value="LRR_8"/>
    <property type="match status" value="3"/>
</dbReference>
<evidence type="ECO:0000313" key="10">
    <source>
        <dbReference type="EMBL" id="KAH7549838.1"/>
    </source>
</evidence>
<dbReference type="InterPro" id="IPR044511">
    <property type="entry name" value="At1g03370/At5g50170-like"/>
</dbReference>
<dbReference type="InterPro" id="IPR004182">
    <property type="entry name" value="GRAM"/>
</dbReference>
<dbReference type="Pfam" id="PF00168">
    <property type="entry name" value="C2"/>
    <property type="match status" value="2"/>
</dbReference>
<dbReference type="Pfam" id="PF16016">
    <property type="entry name" value="VASt"/>
    <property type="match status" value="2"/>
</dbReference>
<dbReference type="SMART" id="SM00239">
    <property type="entry name" value="C2"/>
    <property type="match status" value="2"/>
</dbReference>
<gene>
    <name evidence="10" type="ORF">JRO89_XS13G0090100</name>
</gene>
<evidence type="ECO:0000256" key="6">
    <source>
        <dbReference type="ARBA" id="ARBA00023136"/>
    </source>
</evidence>
<keyword evidence="6" id="KW-0472">Membrane</keyword>
<keyword evidence="7" id="KW-0175">Coiled coil</keyword>
<sequence>MRLYVYVLQAKDLLVRDSYVKVQVGKYKSKTRILRNNANPVWNEEFVFRIHDVEVEELVVSVFNHDHDSGFLHTSGDCMGRVRIPVWSVAAENNQVLPPTWFSLEHSKTGKYINTVCGKILLTISLRGKGHYISSNHTLYPHSYVNAEDSEEFTGPCVLSHEVYHSKVPMLKLADGKHLMKTIASRLEKIFNKNEEASRNEDFSDLSSVPSDYEDCVEEHPSSHSFKEAIEIMQSQDDELEMPENLQGGILLDQVYIVSPYDLNTFLFAPDSQFRRDLAELQGTTGVQEGPWTWKSGDMSCLTRVVSYLNPATKLVKAVKASEQQTYIKANGLEFAVLVNVSTPEVPYGNTFNIELLYKMIPGPELSSGEESCHLIISWGINFNQNTIMRGMIEGGARQGLKGSFDQFSNLLAQNLTTLDSTDLSDKDHVLATLETEHQSDWKLATEYFWNFTVVSATFMILYVLWHLLLCESSKVQGLEFYGLDLPDSFGELITCAILVIQVERVYNRVSHFVQARLQRGTDHGVKAQGDGWVLTVALIEGANLASLESTGFSDPYVVFTCNGKTRTSSVKLQTCDPQWNDVLEFDAMEEPPSVLDVEVFDFDGPFDQATSLGHAEINFLKHTSTELADMWVFLEGKLAQSSQSKLHLRIFLDNNKGVDTIKEYLTKMEKEVGKKGRLFLSARIVGFYANLFGHKTKFFFLWEDIDDIQVLPPSLASVGSPSLVMILRKGRGLDARHGAKSQDEEGRLRFYFQSFVSFNVAIRTIMALWRTRTLTPDQKAQIAEEQLDQEEISVIEDAAPILDVEDSKTSRVYATELPISIDSVMELFEGRKLEYKVMEKSGCLNYATSLWEPVKPGVFERRLSYRFSRHVSIFGGEVTCTQEKSPLANEEGWIVNEVMTLHDVPFDDHFLIHFRYEIEKSSLAHNACIEADMDPNPKSFPILSYVMARLPTFGSKTTVDYDIEQPQTSSSAQLQPQTHSQILVDQMPHLSDPSLLSSMTRAIHDVYQTRSVLQTLGPRPDHEAVDEAKAKISEIEASLSKSLEDLVLAPRPADVDRFQWRAHLAEKEKECRDKAEKDKTIYRSILQVEEMHDSYEKMLNEAEARLVKMYDRADNPESSHVLPASEQVNEEVVGVLQEASGKCLESVDLSSRRLRFLPEGFGRIPGLRVLNLSANLLEAIPDSIAGLESLEELNLSSNLLESLPDSIGLLQNLKMLDVSGNKLNALPDSICHCRSLVELDVSFNCLTYLPTNIGYELVNLQKLSISLNKIRSFPTSIGEMRSLRHLDARFNELHSLPLTIGKLTNVETIDLSSNFTDLTALPETFGDLINLKELDLSNNQIHALPDTFGRLDNLTKLNLDQNPLLIPPPEIVKEGVEAIKLYMAKRWLDILVEEERKSMLEEKEQTETGWLTRSTSLLKSYVSGVTEGVSGYLGAGKSSDPCLDQHWQGGCSVLPKFQSLGCCGFEIYEWGSLVSPVRKPFEACLFLSTCGCGLWLHLPLLVLAEVNAVTCHNERHPQRVE</sequence>
<evidence type="ECO:0000256" key="2">
    <source>
        <dbReference type="ARBA" id="ARBA00022614"/>
    </source>
</evidence>
<comment type="caution">
    <text evidence="10">The sequence shown here is derived from an EMBL/GenBank/DDBJ whole genome shotgun (WGS) entry which is preliminary data.</text>
</comment>
<organism evidence="10 11">
    <name type="scientific">Xanthoceras sorbifolium</name>
    <dbReference type="NCBI Taxonomy" id="99658"/>
    <lineage>
        <taxon>Eukaryota</taxon>
        <taxon>Viridiplantae</taxon>
        <taxon>Streptophyta</taxon>
        <taxon>Embryophyta</taxon>
        <taxon>Tracheophyta</taxon>
        <taxon>Spermatophyta</taxon>
        <taxon>Magnoliopsida</taxon>
        <taxon>eudicotyledons</taxon>
        <taxon>Gunneridae</taxon>
        <taxon>Pentapetalae</taxon>
        <taxon>rosids</taxon>
        <taxon>malvids</taxon>
        <taxon>Sapindales</taxon>
        <taxon>Sapindaceae</taxon>
        <taxon>Xanthoceroideae</taxon>
        <taxon>Xanthoceras</taxon>
    </lineage>
</organism>
<dbReference type="InterPro" id="IPR000008">
    <property type="entry name" value="C2_dom"/>
</dbReference>
<keyword evidence="5" id="KW-1133">Transmembrane helix</keyword>
<dbReference type="InterPro" id="IPR003591">
    <property type="entry name" value="Leu-rich_rpt_typical-subtyp"/>
</dbReference>
<evidence type="ECO:0008006" key="12">
    <source>
        <dbReference type="Google" id="ProtNLM"/>
    </source>
</evidence>
<dbReference type="PANTHER" id="PTHR46296">
    <property type="entry name" value="BNAA05G37250D PROTEIN"/>
    <property type="match status" value="1"/>
</dbReference>
<evidence type="ECO:0000256" key="1">
    <source>
        <dbReference type="ARBA" id="ARBA00004167"/>
    </source>
</evidence>
<dbReference type="PROSITE" id="PS51778">
    <property type="entry name" value="VAST"/>
    <property type="match status" value="2"/>
</dbReference>
<dbReference type="Pfam" id="PF00560">
    <property type="entry name" value="LRR_1"/>
    <property type="match status" value="1"/>
</dbReference>
<feature type="coiled-coil region" evidence="7">
    <location>
        <begin position="1086"/>
        <end position="1113"/>
    </location>
</feature>
<dbReference type="Proteomes" id="UP000827721">
    <property type="component" value="Unassembled WGS sequence"/>
</dbReference>